<accession>A0A3S5AZJ5</accession>
<keyword evidence="2" id="KW-1185">Reference proteome</keyword>
<protein>
    <submittedName>
        <fullName evidence="1">Uncharacterized protein</fullName>
    </submittedName>
</protein>
<dbReference type="EMBL" id="CAAALY010269928">
    <property type="protein sequence ID" value="VEL41565.1"/>
    <property type="molecule type" value="Genomic_DNA"/>
</dbReference>
<dbReference type="Proteomes" id="UP000784294">
    <property type="component" value="Unassembled WGS sequence"/>
</dbReference>
<sequence length="109" mass="12108">MVGAGLSLTQSFAFCVIYTLCRRLLLISPPQYLISSPDVIRLVDLRDQTPTFPHDKRTHATLTSQRSLLHQRTPTVLASASRFILPVQSEMCQDLDIPAVGNYPVLPST</sequence>
<comment type="caution">
    <text evidence="1">The sequence shown here is derived from an EMBL/GenBank/DDBJ whole genome shotgun (WGS) entry which is preliminary data.</text>
</comment>
<gene>
    <name evidence="1" type="ORF">PXEA_LOCUS35005</name>
</gene>
<reference evidence="1" key="1">
    <citation type="submission" date="2018-11" db="EMBL/GenBank/DDBJ databases">
        <authorList>
            <consortium name="Pathogen Informatics"/>
        </authorList>
    </citation>
    <scope>NUCLEOTIDE SEQUENCE</scope>
</reference>
<proteinExistence type="predicted"/>
<evidence type="ECO:0000313" key="1">
    <source>
        <dbReference type="EMBL" id="VEL41565.1"/>
    </source>
</evidence>
<evidence type="ECO:0000313" key="2">
    <source>
        <dbReference type="Proteomes" id="UP000784294"/>
    </source>
</evidence>
<name>A0A3S5AZJ5_9PLAT</name>
<dbReference type="AlphaFoldDB" id="A0A3S5AZJ5"/>
<organism evidence="1 2">
    <name type="scientific">Protopolystoma xenopodis</name>
    <dbReference type="NCBI Taxonomy" id="117903"/>
    <lineage>
        <taxon>Eukaryota</taxon>
        <taxon>Metazoa</taxon>
        <taxon>Spiralia</taxon>
        <taxon>Lophotrochozoa</taxon>
        <taxon>Platyhelminthes</taxon>
        <taxon>Monogenea</taxon>
        <taxon>Polyopisthocotylea</taxon>
        <taxon>Polystomatidea</taxon>
        <taxon>Polystomatidae</taxon>
        <taxon>Protopolystoma</taxon>
    </lineage>
</organism>